<protein>
    <submittedName>
        <fullName evidence="1">1,2-phenylacetyl-CoA epoxidase subunit A</fullName>
    </submittedName>
</protein>
<organism evidence="1 2">
    <name type="scientific">Streptomyces ossamyceticus</name>
    <dbReference type="NCBI Taxonomy" id="249581"/>
    <lineage>
        <taxon>Bacteria</taxon>
        <taxon>Bacillati</taxon>
        <taxon>Actinomycetota</taxon>
        <taxon>Actinomycetes</taxon>
        <taxon>Kitasatosporales</taxon>
        <taxon>Streptomycetaceae</taxon>
        <taxon>Streptomyces</taxon>
    </lineage>
</organism>
<proteinExistence type="predicted"/>
<accession>A0ABV2UR82</accession>
<dbReference type="Gene3D" id="1.20.1260.10">
    <property type="match status" value="1"/>
</dbReference>
<sequence length="50" mass="5760">MVSMTTTDSAGAPPEDALQEHFDATIARDQRIEPRDWMPEGYRRTLVRQI</sequence>
<evidence type="ECO:0000313" key="2">
    <source>
        <dbReference type="Proteomes" id="UP001550210"/>
    </source>
</evidence>
<reference evidence="1 2" key="1">
    <citation type="submission" date="2024-06" db="EMBL/GenBank/DDBJ databases">
        <title>The Natural Products Discovery Center: Release of the First 8490 Sequenced Strains for Exploring Actinobacteria Biosynthetic Diversity.</title>
        <authorList>
            <person name="Kalkreuter E."/>
            <person name="Kautsar S.A."/>
            <person name="Yang D."/>
            <person name="Bader C.D."/>
            <person name="Teijaro C.N."/>
            <person name="Fluegel L."/>
            <person name="Davis C.M."/>
            <person name="Simpson J.R."/>
            <person name="Lauterbach L."/>
            <person name="Steele A.D."/>
            <person name="Gui C."/>
            <person name="Meng S."/>
            <person name="Li G."/>
            <person name="Viehrig K."/>
            <person name="Ye F."/>
            <person name="Su P."/>
            <person name="Kiefer A.F."/>
            <person name="Nichols A."/>
            <person name="Cepeda A.J."/>
            <person name="Yan W."/>
            <person name="Fan B."/>
            <person name="Jiang Y."/>
            <person name="Adhikari A."/>
            <person name="Zheng C.-J."/>
            <person name="Schuster L."/>
            <person name="Cowan T.M."/>
            <person name="Smanski M.J."/>
            <person name="Chevrette M.G."/>
            <person name="De Carvalho L.P.S."/>
            <person name="Shen B."/>
        </authorList>
    </citation>
    <scope>NUCLEOTIDE SEQUENCE [LARGE SCALE GENOMIC DNA]</scope>
    <source>
        <strain evidence="1 2">NPDC006434</strain>
    </source>
</reference>
<evidence type="ECO:0000313" key="1">
    <source>
        <dbReference type="EMBL" id="MET9844051.1"/>
    </source>
</evidence>
<comment type="caution">
    <text evidence="1">The sequence shown here is derived from an EMBL/GenBank/DDBJ whole genome shotgun (WGS) entry which is preliminary data.</text>
</comment>
<dbReference type="InterPro" id="IPR012347">
    <property type="entry name" value="Ferritin-like"/>
</dbReference>
<dbReference type="EMBL" id="JBEXPZ010000005">
    <property type="protein sequence ID" value="MET9844051.1"/>
    <property type="molecule type" value="Genomic_DNA"/>
</dbReference>
<feature type="non-terminal residue" evidence="1">
    <location>
        <position position="50"/>
    </location>
</feature>
<name>A0ABV2UR82_9ACTN</name>
<gene>
    <name evidence="1" type="ORF">ABZZ21_05610</name>
</gene>
<dbReference type="Proteomes" id="UP001550210">
    <property type="component" value="Unassembled WGS sequence"/>
</dbReference>
<keyword evidence="2" id="KW-1185">Reference proteome</keyword>